<dbReference type="AlphaFoldDB" id="A0A8S1DUF7"/>
<sequence>MSKHTLELEKVASASVNKLEQKVLDPEEGSFRPGRFTSTKLGDSGLGSHDVESGRSTNEDLVKRLQESSQFARQYLTKCNDLESKIQVLQEMNRELKERLLEKDQALVRLKGSSTEHSESIEKSRLQLELDTKVRELSHETSQRKKLEKRVCKQSEEIKALTQEVAAKHDQKLQQEQRTKEVQQQMEKLLQQNNYQNLLIDTLRKELKQKRADPEHAGTHNHVKKEAVEDAEGKNVKIVVEHQNEQCQQLQRSQNEQADMSKEQVSRLQARLQELECKLRGKEELISTLQAAAGPSRSQTLAHINKMTPDELKLSLLNKEKEISEQRTIIGQLQEALVDTKNRWDGQPFPEAEEQKLSAMLLEARRQLRFYEQHNRDLSLEVMRVRNDQTESELRLEQILKESELTAKKEQCCEASRSSCSSAIHATCTEQISRMQKCVEQGHEMLREKEARIGQLQAKLDEVCREAENQSRLLASTNLSLAALEEDLRQARTHRDGLLQRLESLQQQQQEPRLRAAEEQVSAWRQRYEIISRNLEQKEGAIEEMRRRHEEETSQAMAQTVDLRTLAAVEAEAQTLRAQLAQATAQLAESEARCRAAAAETHKLALDLRNSREEARNLAEQADKQAKKLEQLEAEMSSMSSGQEAREAEMKRLLRLSCENVQHLQALNQNLQLRAGSADLLEGRVRELEAAAAEAGRELEAARREATAARDDLDRLRAELAAAAEHAAQLQTQLAQAQQQRQQAADEAAALATELATQQAERAELAAQLHEQQLEKQHLERSQAQLEELCKTLSAQLGGQRHEREKYVRGLKQAAAERTQMCQEARQVLAVAREWLVEHRAHAVQLQQLKAERERLLKENNALRLRSRVQTTSMLNPWDCGLVDREESGFWSSHWTTQLDEVDQEIESVRRRTQSWPVDDDDEEDEDGVEGRGDNGYQSGYQSGSSK</sequence>
<keyword evidence="1" id="KW-0175">Coiled coil</keyword>
<keyword evidence="4" id="KW-1185">Reference proteome</keyword>
<feature type="coiled-coil region" evidence="1">
    <location>
        <begin position="839"/>
        <end position="866"/>
    </location>
</feature>
<dbReference type="EMBL" id="CADEPI010000458">
    <property type="protein sequence ID" value="CAB3386150.1"/>
    <property type="molecule type" value="Genomic_DNA"/>
</dbReference>
<feature type="region of interest" description="Disordered" evidence="2">
    <location>
        <begin position="23"/>
        <end position="58"/>
    </location>
</feature>
<comment type="caution">
    <text evidence="3">The sequence shown here is derived from an EMBL/GenBank/DDBJ whole genome shotgun (WGS) entry which is preliminary data.</text>
</comment>
<reference evidence="3 4" key="1">
    <citation type="submission" date="2020-04" db="EMBL/GenBank/DDBJ databases">
        <authorList>
            <person name="Alioto T."/>
            <person name="Alioto T."/>
            <person name="Gomez Garrido J."/>
        </authorList>
    </citation>
    <scope>NUCLEOTIDE SEQUENCE [LARGE SCALE GENOMIC DNA]</scope>
</reference>
<name>A0A8S1DUF7_9INSE</name>
<evidence type="ECO:0000256" key="2">
    <source>
        <dbReference type="SAM" id="MobiDB-lite"/>
    </source>
</evidence>
<feature type="coiled-coil region" evidence="1">
    <location>
        <begin position="72"/>
        <end position="109"/>
    </location>
</feature>
<organism evidence="3 4">
    <name type="scientific">Cloeon dipterum</name>
    <dbReference type="NCBI Taxonomy" id="197152"/>
    <lineage>
        <taxon>Eukaryota</taxon>
        <taxon>Metazoa</taxon>
        <taxon>Ecdysozoa</taxon>
        <taxon>Arthropoda</taxon>
        <taxon>Hexapoda</taxon>
        <taxon>Insecta</taxon>
        <taxon>Pterygota</taxon>
        <taxon>Palaeoptera</taxon>
        <taxon>Ephemeroptera</taxon>
        <taxon>Pisciforma</taxon>
        <taxon>Baetidae</taxon>
        <taxon>Cloeon</taxon>
    </lineage>
</organism>
<gene>
    <name evidence="3" type="ORF">CLODIP_2_CD04195</name>
</gene>
<feature type="coiled-coil region" evidence="1">
    <location>
        <begin position="446"/>
        <end position="639"/>
    </location>
</feature>
<feature type="coiled-coil region" evidence="1">
    <location>
        <begin position="258"/>
        <end position="292"/>
    </location>
</feature>
<feature type="coiled-coil region" evidence="1">
    <location>
        <begin position="678"/>
        <end position="796"/>
    </location>
</feature>
<protein>
    <submittedName>
        <fullName evidence="3">Uncharacterized protein</fullName>
    </submittedName>
</protein>
<evidence type="ECO:0000256" key="1">
    <source>
        <dbReference type="SAM" id="Coils"/>
    </source>
</evidence>
<feature type="coiled-coil region" evidence="1">
    <location>
        <begin position="158"/>
        <end position="192"/>
    </location>
</feature>
<proteinExistence type="predicted"/>
<feature type="compositionally biased region" description="Basic and acidic residues" evidence="2">
    <location>
        <begin position="49"/>
        <end position="58"/>
    </location>
</feature>
<dbReference type="Proteomes" id="UP000494165">
    <property type="component" value="Unassembled WGS sequence"/>
</dbReference>
<dbReference type="OrthoDB" id="8247208at2759"/>
<evidence type="ECO:0000313" key="4">
    <source>
        <dbReference type="Proteomes" id="UP000494165"/>
    </source>
</evidence>
<feature type="compositionally biased region" description="Acidic residues" evidence="2">
    <location>
        <begin position="918"/>
        <end position="928"/>
    </location>
</feature>
<evidence type="ECO:0000313" key="3">
    <source>
        <dbReference type="EMBL" id="CAB3386150.1"/>
    </source>
</evidence>
<accession>A0A8S1DUF7</accession>
<feature type="compositionally biased region" description="Low complexity" evidence="2">
    <location>
        <begin position="935"/>
        <end position="947"/>
    </location>
</feature>
<feature type="region of interest" description="Disordered" evidence="2">
    <location>
        <begin position="906"/>
        <end position="947"/>
    </location>
</feature>